<sequence>MTRRRLNIALSSLLLATIAAGVSGCRFDGVNSIPLPGNGIGGDTYSVTVELDDIQNLVGNSPVKADNVVVGNIGGISSRNWTAILTLDIDSGVELPANVTAKLAQTSVLGSQYLELSGPADEEPEGRLGDGDVIPLSRTSQYPSTEEVLSALALVLNGSGLQQIQTVTSELNRVIGGRETDLRSLTDSLRVFVSGLDDQRADIVSAIDGMNRLGIELAAETSTIEAGIDSLAPALGVVEGQRQQLTDLLVKLGDFGNAATGVLQDSRAELRANVEALEPTLSALAASADSLPEALKIATTIPFPIATADRALRGDYMNLFLTLDVSAETVGGKVLGSIPVDELIGLNPARQATDPILAPMAPTVAGPVIPTIDDVLKQLQGGQR</sequence>
<evidence type="ECO:0000256" key="1">
    <source>
        <dbReference type="SAM" id="SignalP"/>
    </source>
</evidence>
<evidence type="ECO:0000259" key="3">
    <source>
        <dbReference type="Pfam" id="PF11887"/>
    </source>
</evidence>
<dbReference type="Proteomes" id="UP000077519">
    <property type="component" value="Unassembled WGS sequence"/>
</dbReference>
<dbReference type="PROSITE" id="PS51257">
    <property type="entry name" value="PROKAR_LIPOPROTEIN"/>
    <property type="match status" value="1"/>
</dbReference>
<dbReference type="PANTHER" id="PTHR33371:SF15">
    <property type="entry name" value="LIPOPROTEIN LPRN"/>
    <property type="match status" value="1"/>
</dbReference>
<dbReference type="RefSeq" id="WP_068422399.1">
    <property type="nucleotide sequence ID" value="NZ_LVHI01000005.1"/>
</dbReference>
<feature type="chain" id="PRO_5008079869" evidence="1">
    <location>
        <begin position="22"/>
        <end position="384"/>
    </location>
</feature>
<protein>
    <submittedName>
        <fullName evidence="4">Mammalian cell entry protein</fullName>
    </submittedName>
</protein>
<dbReference type="InterPro" id="IPR024516">
    <property type="entry name" value="Mce_C"/>
</dbReference>
<comment type="caution">
    <text evidence="4">The sequence shown here is derived from an EMBL/GenBank/DDBJ whole genome shotgun (WGS) entry which is preliminary data.</text>
</comment>
<dbReference type="GO" id="GO:0005576">
    <property type="term" value="C:extracellular region"/>
    <property type="evidence" value="ECO:0007669"/>
    <property type="project" value="TreeGrafter"/>
</dbReference>
<name>A0A177YKU2_9NOCA</name>
<keyword evidence="1" id="KW-0732">Signal</keyword>
<evidence type="ECO:0000313" key="5">
    <source>
        <dbReference type="Proteomes" id="UP000077519"/>
    </source>
</evidence>
<dbReference type="PANTHER" id="PTHR33371">
    <property type="entry name" value="INTERMEMBRANE PHOSPHOLIPID TRANSPORT SYSTEM BINDING PROTEIN MLAD-RELATED"/>
    <property type="match status" value="1"/>
</dbReference>
<dbReference type="EMBL" id="LVHI01000005">
    <property type="protein sequence ID" value="OAK56216.1"/>
    <property type="molecule type" value="Genomic_DNA"/>
</dbReference>
<dbReference type="InterPro" id="IPR003399">
    <property type="entry name" value="Mce/MlaD"/>
</dbReference>
<accession>A0A177YKU2</accession>
<proteinExistence type="predicted"/>
<dbReference type="AlphaFoldDB" id="A0A177YKU2"/>
<reference evidence="4 5" key="1">
    <citation type="submission" date="2016-03" db="EMBL/GenBank/DDBJ databases">
        <title>Genome sequence of Rhodococcus kyotonensis KB10.</title>
        <authorList>
            <person name="Jeong H."/>
            <person name="Hong C.E."/>
            <person name="Jo S.H."/>
            <person name="Park J.M."/>
        </authorList>
    </citation>
    <scope>NUCLEOTIDE SEQUENCE [LARGE SCALE GENOMIC DNA]</scope>
    <source>
        <strain evidence="4 5">KB10</strain>
    </source>
</reference>
<organism evidence="4 5">
    <name type="scientific">Rhodococcoides kyotonense</name>
    <dbReference type="NCBI Taxonomy" id="398843"/>
    <lineage>
        <taxon>Bacteria</taxon>
        <taxon>Bacillati</taxon>
        <taxon>Actinomycetota</taxon>
        <taxon>Actinomycetes</taxon>
        <taxon>Mycobacteriales</taxon>
        <taxon>Nocardiaceae</taxon>
        <taxon>Rhodococcoides</taxon>
    </lineage>
</organism>
<feature type="domain" description="Mce/MlaD" evidence="2">
    <location>
        <begin position="44"/>
        <end position="117"/>
    </location>
</feature>
<gene>
    <name evidence="4" type="ORF">A3K89_17200</name>
</gene>
<feature type="signal peptide" evidence="1">
    <location>
        <begin position="1"/>
        <end position="21"/>
    </location>
</feature>
<dbReference type="InterPro" id="IPR005693">
    <property type="entry name" value="Mce"/>
</dbReference>
<dbReference type="Pfam" id="PF02470">
    <property type="entry name" value="MlaD"/>
    <property type="match status" value="1"/>
</dbReference>
<keyword evidence="5" id="KW-1185">Reference proteome</keyword>
<dbReference type="NCBIfam" id="TIGR00996">
    <property type="entry name" value="Mtu_fam_mce"/>
    <property type="match status" value="1"/>
</dbReference>
<dbReference type="Pfam" id="PF11887">
    <property type="entry name" value="Mce4_CUP1"/>
    <property type="match status" value="1"/>
</dbReference>
<dbReference type="InterPro" id="IPR052336">
    <property type="entry name" value="MlaD_Phospholipid_Transporter"/>
</dbReference>
<evidence type="ECO:0000313" key="4">
    <source>
        <dbReference type="EMBL" id="OAK56216.1"/>
    </source>
</evidence>
<feature type="domain" description="Mammalian cell entry C-terminal" evidence="3">
    <location>
        <begin position="127"/>
        <end position="296"/>
    </location>
</feature>
<evidence type="ECO:0000259" key="2">
    <source>
        <dbReference type="Pfam" id="PF02470"/>
    </source>
</evidence>